<dbReference type="GO" id="GO:0005576">
    <property type="term" value="C:extracellular region"/>
    <property type="evidence" value="ECO:0007669"/>
    <property type="project" value="InterPro"/>
</dbReference>
<dbReference type="GO" id="GO:0008374">
    <property type="term" value="F:O-acyltransferase activity"/>
    <property type="evidence" value="ECO:0007669"/>
    <property type="project" value="InterPro"/>
</dbReference>
<comment type="caution">
    <text evidence="5">The sequence shown here is derived from an EMBL/GenBank/DDBJ whole genome shotgun (WGS) entry which is preliminary data.</text>
</comment>
<dbReference type="PANTHER" id="PTHR31650">
    <property type="entry name" value="O-ACYLTRANSFERASE (WSD1-LIKE) FAMILY PROTEIN"/>
    <property type="match status" value="1"/>
</dbReference>
<protein>
    <recommendedName>
        <fullName evidence="4">O-acyltransferase WSD1 C-terminal domain-containing protein</fullName>
    </recommendedName>
</protein>
<feature type="signal peptide" evidence="3">
    <location>
        <begin position="1"/>
        <end position="19"/>
    </location>
</feature>
<dbReference type="InterPro" id="IPR045034">
    <property type="entry name" value="O-acyltransferase_WSD1-like"/>
</dbReference>
<keyword evidence="3" id="KW-0732">Signal</keyword>
<keyword evidence="6" id="KW-1185">Reference proteome</keyword>
<evidence type="ECO:0000256" key="1">
    <source>
        <dbReference type="SAM" id="MobiDB-lite"/>
    </source>
</evidence>
<dbReference type="EMBL" id="JABDTM020024003">
    <property type="protein sequence ID" value="KAH0814709.1"/>
    <property type="molecule type" value="Genomic_DNA"/>
</dbReference>
<keyword evidence="2" id="KW-1133">Transmembrane helix</keyword>
<dbReference type="GO" id="GO:0005886">
    <property type="term" value="C:plasma membrane"/>
    <property type="evidence" value="ECO:0007669"/>
    <property type="project" value="TreeGrafter"/>
</dbReference>
<dbReference type="Pfam" id="PF06974">
    <property type="entry name" value="WS_DGAT_C"/>
    <property type="match status" value="1"/>
</dbReference>
<keyword evidence="2" id="KW-0472">Membrane</keyword>
<evidence type="ECO:0000313" key="6">
    <source>
        <dbReference type="Proteomes" id="UP000719412"/>
    </source>
</evidence>
<dbReference type="AlphaFoldDB" id="A0A8J6HHB3"/>
<dbReference type="GO" id="GO:0019432">
    <property type="term" value="P:triglyceride biosynthetic process"/>
    <property type="evidence" value="ECO:0007669"/>
    <property type="project" value="TreeGrafter"/>
</dbReference>
<reference evidence="5" key="1">
    <citation type="journal article" date="2020" name="J Insects Food Feed">
        <title>The yellow mealworm (Tenebrio molitor) genome: a resource for the emerging insects as food and feed industry.</title>
        <authorList>
            <person name="Eriksson T."/>
            <person name="Andere A."/>
            <person name="Kelstrup H."/>
            <person name="Emery V."/>
            <person name="Picard C."/>
        </authorList>
    </citation>
    <scope>NUCLEOTIDE SEQUENCE</scope>
    <source>
        <strain evidence="5">Stoneville</strain>
        <tissue evidence="5">Whole head</tissue>
    </source>
</reference>
<evidence type="ECO:0000259" key="4">
    <source>
        <dbReference type="Pfam" id="PF06974"/>
    </source>
</evidence>
<feature type="transmembrane region" description="Helical" evidence="2">
    <location>
        <begin position="130"/>
        <end position="148"/>
    </location>
</feature>
<feature type="chain" id="PRO_5035195086" description="O-acyltransferase WSD1 C-terminal domain-containing protein" evidence="3">
    <location>
        <begin position="20"/>
        <end position="871"/>
    </location>
</feature>
<dbReference type="InterPro" id="IPR009721">
    <property type="entry name" value="O-acyltransferase_WSD1_C"/>
</dbReference>
<proteinExistence type="predicted"/>
<dbReference type="Proteomes" id="UP000719412">
    <property type="component" value="Unassembled WGS sequence"/>
</dbReference>
<feature type="domain" description="O-acyltransferase WSD1 C-terminal" evidence="4">
    <location>
        <begin position="721"/>
        <end position="844"/>
    </location>
</feature>
<dbReference type="InterPro" id="IPR009382">
    <property type="entry name" value="Coleoptericin"/>
</dbReference>
<evidence type="ECO:0000256" key="2">
    <source>
        <dbReference type="SAM" id="Phobius"/>
    </source>
</evidence>
<feature type="compositionally biased region" description="Polar residues" evidence="1">
    <location>
        <begin position="192"/>
        <end position="202"/>
    </location>
</feature>
<evidence type="ECO:0000256" key="3">
    <source>
        <dbReference type="SAM" id="SignalP"/>
    </source>
</evidence>
<name>A0A8J6HHB3_TENMO</name>
<feature type="compositionally biased region" description="Polar residues" evidence="1">
    <location>
        <begin position="365"/>
        <end position="375"/>
    </location>
</feature>
<dbReference type="GO" id="GO:0042742">
    <property type="term" value="P:defense response to bacterium"/>
    <property type="evidence" value="ECO:0007669"/>
    <property type="project" value="InterPro"/>
</dbReference>
<reference evidence="5" key="2">
    <citation type="submission" date="2021-08" db="EMBL/GenBank/DDBJ databases">
        <authorList>
            <person name="Eriksson T."/>
        </authorList>
    </citation>
    <scope>NUCLEOTIDE SEQUENCE</scope>
    <source>
        <strain evidence="5">Stoneville</strain>
        <tissue evidence="5">Whole head</tissue>
    </source>
</reference>
<sequence length="871" mass="97948">MVKLGFCFVLFALVAAAVAIPFEQYQYDPEVYEIDAAPPVLYQLRSRRSLQGGAPNVPGQNGGWSVNPNIARDQGGNTRADISVQHKGKNHDFNAGWGKVVDGRNKGRPTWNVGGSHRCSLSNSLKMNKFAHFFVLAAFVAVAVAIPLEQYQHYEFDPEEVYEIDSPAAVAHKVYRLRRSLQPGAPSFPGAPQQNGGWSVNPSVGRDERGNTRTNVEVQHKGQDHDFNAGWGKVIKGKEKGSPTWHVGGSFSCTLTPVNPLRMGDPRDPSSLLITLCIKTWQHSRPLSVRFRTVSQHFKMIKLAHYFVFVAFVAVVAAIPLEQYQHYEFDPEEVYEIDSPAAVAHKVYRLRRSLQPGAPSFPGAPQQNGGWSVNPSVGRDERGNTRTNVEVQHKGQDHDFNAGWGKVIKGKEKGSPTWHVGGSFRYQNVFFGLLEEGDVIWAVEDISKSIINSVVVVEFDKNVQTFAKTIINIVNEECFQKESKVSCVRKKFLGYSFLLKNQYSVDECVKIVNVDGRIDTSFLEKYISECCKTDMPKDNSALCQILIFDNTIEWSNKKNQFVILFRIHHSLGDGFSLITLLLHHLVDTRQKPETHVDLWTRSQPKKKWFTYLWTVLFGPAVVVLHHLFRPVDKNYLHRRKLCGEKIIAWAAEKEEKLVPLVKMIKNKSPGTRFSDVVLAAVSASLAEFLHTKNHSDTNFVTCIIPTLLNFKCTTSLENPKNNFSVAELRLPLHSDNILDTLQDVRTATQALRHSPDYLVHFWLLRTLAPVLPEPFLNLLIYSRHSTMAISILPGTGKLTILKGHSLDDIIFWIPHQGTTGVGLSVLSYDNRFQIGLTVDKALFVEQKDAQAIVDGVFKYILKLHQNISAIV</sequence>
<dbReference type="PANTHER" id="PTHR31650:SF1">
    <property type="entry name" value="WAX ESTER SYNTHASE_DIACYLGLYCEROL ACYLTRANSFERASE 4-RELATED"/>
    <property type="match status" value="1"/>
</dbReference>
<dbReference type="Pfam" id="PF06286">
    <property type="entry name" value="Coleoptericin"/>
    <property type="match status" value="3"/>
</dbReference>
<gene>
    <name evidence="5" type="ORF">GEV33_008083</name>
</gene>
<feature type="region of interest" description="Disordered" evidence="1">
    <location>
        <begin position="358"/>
        <end position="383"/>
    </location>
</feature>
<feature type="transmembrane region" description="Helical" evidence="2">
    <location>
        <begin position="303"/>
        <end position="321"/>
    </location>
</feature>
<feature type="region of interest" description="Disordered" evidence="1">
    <location>
        <begin position="52"/>
        <end position="71"/>
    </location>
</feature>
<evidence type="ECO:0000313" key="5">
    <source>
        <dbReference type="EMBL" id="KAH0814709.1"/>
    </source>
</evidence>
<keyword evidence="2" id="KW-0812">Transmembrane</keyword>
<organism evidence="5 6">
    <name type="scientific">Tenebrio molitor</name>
    <name type="common">Yellow mealworm beetle</name>
    <dbReference type="NCBI Taxonomy" id="7067"/>
    <lineage>
        <taxon>Eukaryota</taxon>
        <taxon>Metazoa</taxon>
        <taxon>Ecdysozoa</taxon>
        <taxon>Arthropoda</taxon>
        <taxon>Hexapoda</taxon>
        <taxon>Insecta</taxon>
        <taxon>Pterygota</taxon>
        <taxon>Neoptera</taxon>
        <taxon>Endopterygota</taxon>
        <taxon>Coleoptera</taxon>
        <taxon>Polyphaga</taxon>
        <taxon>Cucujiformia</taxon>
        <taxon>Tenebrionidae</taxon>
        <taxon>Tenebrio</taxon>
    </lineage>
</organism>
<accession>A0A8J6HHB3</accession>
<feature type="region of interest" description="Disordered" evidence="1">
    <location>
        <begin position="185"/>
        <end position="210"/>
    </location>
</feature>